<dbReference type="AlphaFoldDB" id="A0A4Y7IHC5"/>
<dbReference type="Gramene" id="RZC46868">
    <property type="protein sequence ID" value="RZC46868"/>
    <property type="gene ID" value="C5167_039803"/>
</dbReference>
<keyword evidence="2" id="KW-1185">Reference proteome</keyword>
<evidence type="ECO:0000313" key="1">
    <source>
        <dbReference type="EMBL" id="RZC46868.1"/>
    </source>
</evidence>
<dbReference type="EMBL" id="CM010715">
    <property type="protein sequence ID" value="RZC46868.1"/>
    <property type="molecule type" value="Genomic_DNA"/>
</dbReference>
<proteinExistence type="predicted"/>
<dbReference type="Proteomes" id="UP000316621">
    <property type="component" value="Chromosome 1"/>
</dbReference>
<organism evidence="1 2">
    <name type="scientific">Papaver somniferum</name>
    <name type="common">Opium poppy</name>
    <dbReference type="NCBI Taxonomy" id="3469"/>
    <lineage>
        <taxon>Eukaryota</taxon>
        <taxon>Viridiplantae</taxon>
        <taxon>Streptophyta</taxon>
        <taxon>Embryophyta</taxon>
        <taxon>Tracheophyta</taxon>
        <taxon>Spermatophyta</taxon>
        <taxon>Magnoliopsida</taxon>
        <taxon>Ranunculales</taxon>
        <taxon>Papaveraceae</taxon>
        <taxon>Papaveroideae</taxon>
        <taxon>Papaver</taxon>
    </lineage>
</organism>
<evidence type="ECO:0000313" key="2">
    <source>
        <dbReference type="Proteomes" id="UP000316621"/>
    </source>
</evidence>
<gene>
    <name evidence="1" type="ORF">C5167_039803</name>
</gene>
<sequence length="100" mass="11461">MRCACISYNQALSPVSAPELPLICTCIAQRKEQTIRLAHICSTDKMIPLQQKSIIEGEQRDETDIFNEVLGIRFKRRIPEDASRLRIIPTRDIDSNHEPN</sequence>
<protein>
    <submittedName>
        <fullName evidence="1">Uncharacterized protein</fullName>
    </submittedName>
</protein>
<name>A0A4Y7IHC5_PAPSO</name>
<accession>A0A4Y7IHC5</accession>
<reference evidence="1 2" key="1">
    <citation type="journal article" date="2018" name="Science">
        <title>The opium poppy genome and morphinan production.</title>
        <authorList>
            <person name="Guo L."/>
            <person name="Winzer T."/>
            <person name="Yang X."/>
            <person name="Li Y."/>
            <person name="Ning Z."/>
            <person name="He Z."/>
            <person name="Teodor R."/>
            <person name="Lu Y."/>
            <person name="Bowser T.A."/>
            <person name="Graham I.A."/>
            <person name="Ye K."/>
        </authorList>
    </citation>
    <scope>NUCLEOTIDE SEQUENCE [LARGE SCALE GENOMIC DNA]</scope>
    <source>
        <strain evidence="2">cv. HN1</strain>
        <tissue evidence="1">Leaves</tissue>
    </source>
</reference>